<dbReference type="RefSeq" id="WP_173136030.1">
    <property type="nucleotide sequence ID" value="NZ_CP073365.1"/>
</dbReference>
<dbReference type="Proteomes" id="UP000711047">
    <property type="component" value="Unassembled WGS sequence"/>
</dbReference>
<keyword evidence="2" id="KW-1185">Reference proteome</keyword>
<dbReference type="EMBL" id="JABMKX010000009">
    <property type="protein sequence ID" value="NQX47118.1"/>
    <property type="molecule type" value="Genomic_DNA"/>
</dbReference>
<reference evidence="1 2" key="1">
    <citation type="submission" date="2020-05" db="EMBL/GenBank/DDBJ databases">
        <title>Paenibacillus glebae, sp. nov., Paenibacillus humi sp. nov., Paenibacillus pedi sp. nov., Paenibacillus terrestris sp. nov. and Paenibacillus terricola sp. nov., isolated from a forest top soil sample.</title>
        <authorList>
            <person name="Qi S."/>
            <person name="Carlier A."/>
            <person name="Cnockaert M."/>
            <person name="Vandamme P."/>
        </authorList>
    </citation>
    <scope>NUCLEOTIDE SEQUENCE [LARGE SCALE GENOMIC DNA]</scope>
    <source>
        <strain evidence="1 2">LMG 29502</strain>
    </source>
</reference>
<dbReference type="InterPro" id="IPR018540">
    <property type="entry name" value="Spo0E-like"/>
</dbReference>
<accession>A0ABX2DSV5</accession>
<dbReference type="InterPro" id="IPR037208">
    <property type="entry name" value="Spo0E-like_sf"/>
</dbReference>
<proteinExistence type="predicted"/>
<dbReference type="InterPro" id="IPR036638">
    <property type="entry name" value="HLH_DNA-bd_sf"/>
</dbReference>
<dbReference type="SUPFAM" id="SSF140500">
    <property type="entry name" value="BAS1536-like"/>
    <property type="match status" value="1"/>
</dbReference>
<gene>
    <name evidence="1" type="ORF">HQN87_17445</name>
</gene>
<comment type="caution">
    <text evidence="1">The sequence shown here is derived from an EMBL/GenBank/DDBJ whole genome shotgun (WGS) entry which is preliminary data.</text>
</comment>
<evidence type="ECO:0000313" key="1">
    <source>
        <dbReference type="EMBL" id="NQX47118.1"/>
    </source>
</evidence>
<evidence type="ECO:0000313" key="2">
    <source>
        <dbReference type="Proteomes" id="UP000711047"/>
    </source>
</evidence>
<dbReference type="Gene3D" id="4.10.280.10">
    <property type="entry name" value="Helix-loop-helix DNA-binding domain"/>
    <property type="match status" value="1"/>
</dbReference>
<dbReference type="Pfam" id="PF09388">
    <property type="entry name" value="SpoOE-like"/>
    <property type="match status" value="1"/>
</dbReference>
<protein>
    <submittedName>
        <fullName evidence="1">Aspartyl-phosphate phosphatase Spo0E family protein</fullName>
    </submittedName>
</protein>
<sequence>MYSPASVRIRIEQARTKLHKLHIQYGGFNHPEVLRQSIVLDELLNAYDNSYRMNKRPPA</sequence>
<name>A0ABX2DSV5_9BACL</name>
<organism evidence="1 2">
    <name type="scientific">Paenibacillus tritici</name>
    <dbReference type="NCBI Taxonomy" id="1873425"/>
    <lineage>
        <taxon>Bacteria</taxon>
        <taxon>Bacillati</taxon>
        <taxon>Bacillota</taxon>
        <taxon>Bacilli</taxon>
        <taxon>Bacillales</taxon>
        <taxon>Paenibacillaceae</taxon>
        <taxon>Paenibacillus</taxon>
    </lineage>
</organism>